<dbReference type="SMART" id="SM00408">
    <property type="entry name" value="IGc2"/>
    <property type="match status" value="1"/>
</dbReference>
<keyword evidence="2" id="KW-0472">Membrane</keyword>
<evidence type="ECO:0000256" key="2">
    <source>
        <dbReference type="ARBA" id="ARBA00023136"/>
    </source>
</evidence>
<organism evidence="6 7">
    <name type="scientific">Limulus polyphemus</name>
    <name type="common">Atlantic horseshoe crab</name>
    <dbReference type="NCBI Taxonomy" id="6850"/>
    <lineage>
        <taxon>Eukaryota</taxon>
        <taxon>Metazoa</taxon>
        <taxon>Ecdysozoa</taxon>
        <taxon>Arthropoda</taxon>
        <taxon>Chelicerata</taxon>
        <taxon>Merostomata</taxon>
        <taxon>Xiphosura</taxon>
        <taxon>Limulidae</taxon>
        <taxon>Limulus</taxon>
    </lineage>
</organism>
<evidence type="ECO:0000313" key="7">
    <source>
        <dbReference type="RefSeq" id="XP_022246145.1"/>
    </source>
</evidence>
<keyword evidence="4" id="KW-0732">Signal</keyword>
<dbReference type="PANTHER" id="PTHR21261">
    <property type="entry name" value="BEAT PROTEIN"/>
    <property type="match status" value="1"/>
</dbReference>
<dbReference type="PROSITE" id="PS50835">
    <property type="entry name" value="IG_LIKE"/>
    <property type="match status" value="2"/>
</dbReference>
<gene>
    <name evidence="7" type="primary">LOC106463027</name>
</gene>
<feature type="domain" description="Ig-like" evidence="5">
    <location>
        <begin position="6"/>
        <end position="111"/>
    </location>
</feature>
<evidence type="ECO:0000259" key="5">
    <source>
        <dbReference type="PROSITE" id="PS50835"/>
    </source>
</evidence>
<dbReference type="PANTHER" id="PTHR21261:SF15">
    <property type="entry name" value="BEATEN PATH IIIA, ISOFORM D-RELATED"/>
    <property type="match status" value="1"/>
</dbReference>
<evidence type="ECO:0000256" key="1">
    <source>
        <dbReference type="ARBA" id="ARBA00004167"/>
    </source>
</evidence>
<accession>A0ABM1SR89</accession>
<dbReference type="InterPro" id="IPR013162">
    <property type="entry name" value="CD80_C2-set"/>
</dbReference>
<dbReference type="RefSeq" id="XP_022246145.1">
    <property type="nucleotide sequence ID" value="XM_022390437.1"/>
</dbReference>
<proteinExistence type="predicted"/>
<dbReference type="InterPro" id="IPR003599">
    <property type="entry name" value="Ig_sub"/>
</dbReference>
<dbReference type="Pfam" id="PF08205">
    <property type="entry name" value="C2-set_2"/>
    <property type="match status" value="1"/>
</dbReference>
<dbReference type="InterPro" id="IPR007110">
    <property type="entry name" value="Ig-like_dom"/>
</dbReference>
<dbReference type="InterPro" id="IPR013783">
    <property type="entry name" value="Ig-like_fold"/>
</dbReference>
<name>A0ABM1SR89_LIMPO</name>
<sequence>MRVISPATALQLVMLDVPSPTVVGQEVELTCSFDLNGDTLYSVKWYKDDVEFYRYVPNDWPPGQFLPLGGVRVDLSKSKEQSVYIRNVALETAGIYKCEVSTEAPVFDTVSAKKEMKVYVLPTEGPKITGRYMKYQIGDTVTVNCTSAKSKPAATLSWYINDKLVGPEYETVYSTILHDDGLEVSCLSLRLLITHDHFSAGNMRLKCEASIPRVRYTMSDETLVFTDQLQHMSGLQIREDLIKGI</sequence>
<dbReference type="SUPFAM" id="SSF48726">
    <property type="entry name" value="Immunoglobulin"/>
    <property type="match status" value="2"/>
</dbReference>
<dbReference type="CDD" id="cd00096">
    <property type="entry name" value="Ig"/>
    <property type="match status" value="1"/>
</dbReference>
<evidence type="ECO:0000256" key="4">
    <source>
        <dbReference type="SAM" id="SignalP"/>
    </source>
</evidence>
<dbReference type="GeneID" id="106463027"/>
<evidence type="ECO:0000256" key="3">
    <source>
        <dbReference type="ARBA" id="ARBA00023157"/>
    </source>
</evidence>
<dbReference type="Proteomes" id="UP000694941">
    <property type="component" value="Unplaced"/>
</dbReference>
<keyword evidence="3" id="KW-1015">Disulfide bond</keyword>
<feature type="domain" description="Ig-like" evidence="5">
    <location>
        <begin position="126"/>
        <end position="186"/>
    </location>
</feature>
<dbReference type="Gene3D" id="2.60.40.10">
    <property type="entry name" value="Immunoglobulins"/>
    <property type="match status" value="2"/>
</dbReference>
<dbReference type="Pfam" id="PF13895">
    <property type="entry name" value="Ig_2"/>
    <property type="match status" value="1"/>
</dbReference>
<feature type="chain" id="PRO_5045077260" evidence="4">
    <location>
        <begin position="25"/>
        <end position="245"/>
    </location>
</feature>
<dbReference type="InterPro" id="IPR003598">
    <property type="entry name" value="Ig_sub2"/>
</dbReference>
<feature type="signal peptide" evidence="4">
    <location>
        <begin position="1"/>
        <end position="24"/>
    </location>
</feature>
<dbReference type="InterPro" id="IPR036179">
    <property type="entry name" value="Ig-like_dom_sf"/>
</dbReference>
<reference evidence="7" key="1">
    <citation type="submission" date="2025-08" db="UniProtKB">
        <authorList>
            <consortium name="RefSeq"/>
        </authorList>
    </citation>
    <scope>IDENTIFICATION</scope>
    <source>
        <tissue evidence="7">Muscle</tissue>
    </source>
</reference>
<keyword evidence="6" id="KW-1185">Reference proteome</keyword>
<comment type="subcellular location">
    <subcellularLocation>
        <location evidence="1">Membrane</location>
        <topology evidence="1">Single-pass membrane protein</topology>
    </subcellularLocation>
</comment>
<evidence type="ECO:0000313" key="6">
    <source>
        <dbReference type="Proteomes" id="UP000694941"/>
    </source>
</evidence>
<dbReference type="SMART" id="SM00409">
    <property type="entry name" value="IG"/>
    <property type="match status" value="1"/>
</dbReference>
<protein>
    <submittedName>
        <fullName evidence="7">Uncharacterized protein LOC106463027</fullName>
    </submittedName>
</protein>